<dbReference type="AlphaFoldDB" id="A0A8X6IJM8"/>
<dbReference type="GO" id="GO:0016020">
    <property type="term" value="C:membrane"/>
    <property type="evidence" value="ECO:0007669"/>
    <property type="project" value="UniProtKB-SubCell"/>
</dbReference>
<evidence type="ECO:0000256" key="5">
    <source>
        <dbReference type="SAM" id="Phobius"/>
    </source>
</evidence>
<dbReference type="InterPro" id="IPR020846">
    <property type="entry name" value="MFS_dom"/>
</dbReference>
<dbReference type="Proteomes" id="UP000887013">
    <property type="component" value="Unassembled WGS sequence"/>
</dbReference>
<comment type="caution">
    <text evidence="7">The sequence shown here is derived from an EMBL/GenBank/DDBJ whole genome shotgun (WGS) entry which is preliminary data.</text>
</comment>
<proteinExistence type="predicted"/>
<feature type="transmembrane region" description="Helical" evidence="5">
    <location>
        <begin position="12"/>
        <end position="32"/>
    </location>
</feature>
<evidence type="ECO:0000256" key="1">
    <source>
        <dbReference type="ARBA" id="ARBA00004141"/>
    </source>
</evidence>
<dbReference type="PROSITE" id="PS51257">
    <property type="entry name" value="PROKAR_LIPOPROTEIN"/>
    <property type="match status" value="1"/>
</dbReference>
<keyword evidence="4 5" id="KW-0472">Membrane</keyword>
<accession>A0A8X6IJM8</accession>
<dbReference type="SUPFAM" id="SSF103473">
    <property type="entry name" value="MFS general substrate transporter"/>
    <property type="match status" value="1"/>
</dbReference>
<keyword evidence="2 5" id="KW-0812">Transmembrane</keyword>
<evidence type="ECO:0000256" key="3">
    <source>
        <dbReference type="ARBA" id="ARBA00022989"/>
    </source>
</evidence>
<feature type="transmembrane region" description="Helical" evidence="5">
    <location>
        <begin position="89"/>
        <end position="106"/>
    </location>
</feature>
<dbReference type="InterPro" id="IPR036259">
    <property type="entry name" value="MFS_trans_sf"/>
</dbReference>
<evidence type="ECO:0000256" key="2">
    <source>
        <dbReference type="ARBA" id="ARBA00022692"/>
    </source>
</evidence>
<protein>
    <submittedName>
        <fullName evidence="7">Inorganic phosphate cotransporter</fullName>
    </submittedName>
</protein>
<evidence type="ECO:0000313" key="8">
    <source>
        <dbReference type="Proteomes" id="UP000887013"/>
    </source>
</evidence>
<dbReference type="GO" id="GO:0022857">
    <property type="term" value="F:transmembrane transporter activity"/>
    <property type="evidence" value="ECO:0007669"/>
    <property type="project" value="InterPro"/>
</dbReference>
<dbReference type="InterPro" id="IPR050382">
    <property type="entry name" value="MFS_Na/Anion_cotransporter"/>
</dbReference>
<evidence type="ECO:0000313" key="7">
    <source>
        <dbReference type="EMBL" id="GFS45869.1"/>
    </source>
</evidence>
<dbReference type="OrthoDB" id="2985014at2759"/>
<sequence length="159" mass="17648">MRTLLRAGNRPTFGYRHVVALIGFLSCFLINIQRMSLGVSIVAMVNQTKTDHLADYNSTIKVCPMSNSTKFYMKQNVQGEFSWSTQQQGYVLGAGFLGFCIATLPTSKLAKVFQARRMVLYASILTSLATLMSPFAARWHVNLMIGAQFVRGLGQVSII</sequence>
<comment type="subcellular location">
    <subcellularLocation>
        <location evidence="1">Membrane</location>
        <topology evidence="1">Multi-pass membrane protein</topology>
    </subcellularLocation>
</comment>
<evidence type="ECO:0000259" key="6">
    <source>
        <dbReference type="PROSITE" id="PS50850"/>
    </source>
</evidence>
<dbReference type="PROSITE" id="PS50850">
    <property type="entry name" value="MFS"/>
    <property type="match status" value="1"/>
</dbReference>
<evidence type="ECO:0000256" key="4">
    <source>
        <dbReference type="ARBA" id="ARBA00023136"/>
    </source>
</evidence>
<dbReference type="EMBL" id="BMAW01044662">
    <property type="protein sequence ID" value="GFS45869.1"/>
    <property type="molecule type" value="Genomic_DNA"/>
</dbReference>
<feature type="transmembrane region" description="Helical" evidence="5">
    <location>
        <begin position="118"/>
        <end position="137"/>
    </location>
</feature>
<feature type="domain" description="Major facilitator superfamily (MFS) profile" evidence="6">
    <location>
        <begin position="19"/>
        <end position="159"/>
    </location>
</feature>
<dbReference type="PANTHER" id="PTHR11662:SF399">
    <property type="entry name" value="FI19708P1-RELATED"/>
    <property type="match status" value="1"/>
</dbReference>
<name>A0A8X6IJM8_NEPPI</name>
<dbReference type="PANTHER" id="PTHR11662">
    <property type="entry name" value="SOLUTE CARRIER FAMILY 17"/>
    <property type="match status" value="1"/>
</dbReference>
<keyword evidence="3 5" id="KW-1133">Transmembrane helix</keyword>
<dbReference type="Gene3D" id="1.20.1250.20">
    <property type="entry name" value="MFS general substrate transporter like domains"/>
    <property type="match status" value="1"/>
</dbReference>
<dbReference type="GO" id="GO:0006820">
    <property type="term" value="P:monoatomic anion transport"/>
    <property type="evidence" value="ECO:0007669"/>
    <property type="project" value="TreeGrafter"/>
</dbReference>
<reference evidence="7" key="1">
    <citation type="submission" date="2020-08" db="EMBL/GenBank/DDBJ databases">
        <title>Multicomponent nature underlies the extraordinary mechanical properties of spider dragline silk.</title>
        <authorList>
            <person name="Kono N."/>
            <person name="Nakamura H."/>
            <person name="Mori M."/>
            <person name="Yoshida Y."/>
            <person name="Ohtoshi R."/>
            <person name="Malay A.D."/>
            <person name="Moran D.A.P."/>
            <person name="Tomita M."/>
            <person name="Numata K."/>
            <person name="Arakawa K."/>
        </authorList>
    </citation>
    <scope>NUCLEOTIDE SEQUENCE</scope>
</reference>
<gene>
    <name evidence="7" type="primary">Picot_56</name>
    <name evidence="7" type="ORF">NPIL_226551</name>
</gene>
<organism evidence="7 8">
    <name type="scientific">Nephila pilipes</name>
    <name type="common">Giant wood spider</name>
    <name type="synonym">Nephila maculata</name>
    <dbReference type="NCBI Taxonomy" id="299642"/>
    <lineage>
        <taxon>Eukaryota</taxon>
        <taxon>Metazoa</taxon>
        <taxon>Ecdysozoa</taxon>
        <taxon>Arthropoda</taxon>
        <taxon>Chelicerata</taxon>
        <taxon>Arachnida</taxon>
        <taxon>Araneae</taxon>
        <taxon>Araneomorphae</taxon>
        <taxon>Entelegynae</taxon>
        <taxon>Araneoidea</taxon>
        <taxon>Nephilidae</taxon>
        <taxon>Nephila</taxon>
    </lineage>
</organism>
<keyword evidence="8" id="KW-1185">Reference proteome</keyword>